<evidence type="ECO:0000313" key="8">
    <source>
        <dbReference type="EMBL" id="ALV07781.1"/>
    </source>
</evidence>
<dbReference type="NCBIfam" id="NF008453">
    <property type="entry name" value="PRK11308.1"/>
    <property type="match status" value="3"/>
</dbReference>
<keyword evidence="5" id="KW-0547">Nucleotide-binding</keyword>
<dbReference type="GO" id="GO:0055085">
    <property type="term" value="P:transmembrane transport"/>
    <property type="evidence" value="ECO:0007669"/>
    <property type="project" value="UniProtKB-ARBA"/>
</dbReference>
<dbReference type="GO" id="GO:0005886">
    <property type="term" value="C:plasma membrane"/>
    <property type="evidence" value="ECO:0007669"/>
    <property type="project" value="UniProtKB-SubCell"/>
</dbReference>
<name>A0A0U3E3K3_9BURK</name>
<dbReference type="OrthoDB" id="9802772at2"/>
<dbReference type="GO" id="GO:0016887">
    <property type="term" value="F:ATP hydrolysis activity"/>
    <property type="evidence" value="ECO:0007669"/>
    <property type="project" value="InterPro"/>
</dbReference>
<dbReference type="Gene3D" id="3.40.50.300">
    <property type="entry name" value="P-loop containing nucleotide triphosphate hydrolases"/>
    <property type="match status" value="2"/>
</dbReference>
<dbReference type="InterPro" id="IPR027417">
    <property type="entry name" value="P-loop_NTPase"/>
</dbReference>
<dbReference type="RefSeq" id="WP_058935838.1">
    <property type="nucleotide sequence ID" value="NZ_CP013729.1"/>
</dbReference>
<keyword evidence="6" id="KW-0067">ATP-binding</keyword>
<dbReference type="AlphaFoldDB" id="A0A0U3E3K3"/>
<dbReference type="InterPro" id="IPR013563">
    <property type="entry name" value="Oligopep_ABC_C"/>
</dbReference>
<dbReference type="InterPro" id="IPR003593">
    <property type="entry name" value="AAA+_ATPase"/>
</dbReference>
<dbReference type="CDD" id="cd03257">
    <property type="entry name" value="ABC_NikE_OppD_transporters"/>
    <property type="match status" value="2"/>
</dbReference>
<proteinExistence type="inferred from homology"/>
<evidence type="ECO:0000256" key="3">
    <source>
        <dbReference type="ARBA" id="ARBA00022448"/>
    </source>
</evidence>
<keyword evidence="4" id="KW-1003">Cell membrane</keyword>
<dbReference type="KEGG" id="rdp:RD2015_3323"/>
<evidence type="ECO:0000256" key="6">
    <source>
        <dbReference type="ARBA" id="ARBA00022840"/>
    </source>
</evidence>
<dbReference type="PROSITE" id="PS00211">
    <property type="entry name" value="ABC_TRANSPORTER_1"/>
    <property type="match status" value="2"/>
</dbReference>
<dbReference type="Pfam" id="PF00005">
    <property type="entry name" value="ABC_tran"/>
    <property type="match status" value="2"/>
</dbReference>
<keyword evidence="3" id="KW-0813">Transport</keyword>
<dbReference type="SMART" id="SM00382">
    <property type="entry name" value="AAA"/>
    <property type="match status" value="2"/>
</dbReference>
<dbReference type="InterPro" id="IPR003439">
    <property type="entry name" value="ABC_transporter-like_ATP-bd"/>
</dbReference>
<dbReference type="SUPFAM" id="SSF52540">
    <property type="entry name" value="P-loop containing nucleoside triphosphate hydrolases"/>
    <property type="match status" value="2"/>
</dbReference>
<dbReference type="InterPro" id="IPR050388">
    <property type="entry name" value="ABC_Ni/Peptide_Import"/>
</dbReference>
<reference evidence="8 9" key="1">
    <citation type="submission" date="2015-12" db="EMBL/GenBank/DDBJ databases">
        <title>Complete genome of Roseateles depolymerans KCTC 42856.</title>
        <authorList>
            <person name="Kim K.M."/>
        </authorList>
    </citation>
    <scope>NUCLEOTIDE SEQUENCE [LARGE SCALE GENOMIC DNA]</scope>
    <source>
        <strain evidence="8 9">KCTC 42856</strain>
    </source>
</reference>
<evidence type="ECO:0000256" key="2">
    <source>
        <dbReference type="ARBA" id="ARBA00005417"/>
    </source>
</evidence>
<evidence type="ECO:0000256" key="1">
    <source>
        <dbReference type="ARBA" id="ARBA00004417"/>
    </source>
</evidence>
<comment type="similarity">
    <text evidence="2">Belongs to the ABC transporter superfamily.</text>
</comment>
<evidence type="ECO:0000256" key="7">
    <source>
        <dbReference type="ARBA" id="ARBA00023136"/>
    </source>
</evidence>
<keyword evidence="7" id="KW-0472">Membrane</keyword>
<dbReference type="Pfam" id="PF08352">
    <property type="entry name" value="oligo_HPY"/>
    <property type="match status" value="2"/>
</dbReference>
<dbReference type="FunFam" id="3.40.50.300:FF:000016">
    <property type="entry name" value="Oligopeptide ABC transporter ATP-binding component"/>
    <property type="match status" value="1"/>
</dbReference>
<evidence type="ECO:0000313" key="9">
    <source>
        <dbReference type="Proteomes" id="UP000060699"/>
    </source>
</evidence>
<dbReference type="Proteomes" id="UP000060699">
    <property type="component" value="Chromosome"/>
</dbReference>
<accession>A0A0U3E3K3</accession>
<dbReference type="InterPro" id="IPR017871">
    <property type="entry name" value="ABC_transporter-like_CS"/>
</dbReference>
<sequence>MLKIEDIKVHLDAEAGLVRAIDGMRLTLSRGETFALVGESGCGKSMTALALMRLLPENGRIAGGRLDLDGQDLFDLSEARMRDVRGGRIGMIFQEPGTSLNPVMKVGDQIVEAIEAHTPLRGAAARAKAVDWLRRVGIPEPERRIDDYPFRMSGGQKQRVMIAMTLAAEPHYLIADEPTTALDVTIQAQILDLLKDLQRERGLGLLLITHDLGVVSGMAHQVALMYAGQIVEVAPAQDFFAAPRHPYARLLLKALPDADRRGEPLAAIPGTVPPLWQDFDGCRFAPRCDRVMVHCGSTCPSLAAVPDRPAGHEVRCLLYTDPREALPRAAPQVAAVGATGPAPSAAQRPLLLEVKDLKVRYPLSRGFLGGSKKWFDAVGGVSWSIEAGRTLALVGESGCGKTTTGKAIVQLLRRVATIEGQAWLHPAVTPSSTGKVATTAGPHAGIGPGAQPVGQGGAPQDLFALDGEALREARRQVQIIFQDPFASLNPRLRVQEVLEEGLLALRPELDAAARQALLHDLVDQVGLRRDALGRFPHEFSGGQRQRIAIARALAVEPRLIVCDEPTSALDVSVQAQILNLLRELQRERGLSFLFITHNIGVVEYIADDVAVMQAGRIVEAGSCAQVLGEPTQAYTRTLLAAVPRVVQRPAAA</sequence>
<dbReference type="PANTHER" id="PTHR43297:SF2">
    <property type="entry name" value="DIPEPTIDE TRANSPORT ATP-BINDING PROTEIN DPPD"/>
    <property type="match status" value="1"/>
</dbReference>
<dbReference type="PATRIC" id="fig|76731.3.peg.3404"/>
<gene>
    <name evidence="8" type="ORF">RD2015_3323</name>
</gene>
<evidence type="ECO:0000256" key="5">
    <source>
        <dbReference type="ARBA" id="ARBA00022741"/>
    </source>
</evidence>
<dbReference type="PROSITE" id="PS50893">
    <property type="entry name" value="ABC_TRANSPORTER_2"/>
    <property type="match status" value="2"/>
</dbReference>
<organism evidence="8 9">
    <name type="scientific">Roseateles depolymerans</name>
    <dbReference type="NCBI Taxonomy" id="76731"/>
    <lineage>
        <taxon>Bacteria</taxon>
        <taxon>Pseudomonadati</taxon>
        <taxon>Pseudomonadota</taxon>
        <taxon>Betaproteobacteria</taxon>
        <taxon>Burkholderiales</taxon>
        <taxon>Sphaerotilaceae</taxon>
        <taxon>Roseateles</taxon>
    </lineage>
</organism>
<comment type="subcellular location">
    <subcellularLocation>
        <location evidence="1">Cell inner membrane</location>
        <topology evidence="1">Peripheral membrane protein</topology>
    </subcellularLocation>
</comment>
<dbReference type="GO" id="GO:0015833">
    <property type="term" value="P:peptide transport"/>
    <property type="evidence" value="ECO:0007669"/>
    <property type="project" value="InterPro"/>
</dbReference>
<keyword evidence="9" id="KW-1185">Reference proteome</keyword>
<protein>
    <submittedName>
        <fullName evidence="8">ATPase component ABC-type dipeptide/oligopeptide/nickel transport system</fullName>
    </submittedName>
</protein>
<dbReference type="GO" id="GO:0005524">
    <property type="term" value="F:ATP binding"/>
    <property type="evidence" value="ECO:0007669"/>
    <property type="project" value="UniProtKB-KW"/>
</dbReference>
<dbReference type="STRING" id="76731.RD2015_3323"/>
<dbReference type="EMBL" id="CP013729">
    <property type="protein sequence ID" value="ALV07781.1"/>
    <property type="molecule type" value="Genomic_DNA"/>
</dbReference>
<evidence type="ECO:0000256" key="4">
    <source>
        <dbReference type="ARBA" id="ARBA00022475"/>
    </source>
</evidence>
<dbReference type="NCBIfam" id="TIGR01727">
    <property type="entry name" value="oligo_HPY"/>
    <property type="match status" value="1"/>
</dbReference>
<dbReference type="PANTHER" id="PTHR43297">
    <property type="entry name" value="OLIGOPEPTIDE TRANSPORT ATP-BINDING PROTEIN APPD"/>
    <property type="match status" value="1"/>
</dbReference>